<sequence>MLSTSSPFISSSVSVYHNAIKSLVFSAAELLLAFSVWKFWSLIAAKGNLFASYLMFMEDPIQMFYFIISRGFSRASLVLFLFTTVYTAASLYGTLLWGLDAPGYIMRSANTTAMTLKGSLLESPGYITYLDVRPNKLPVIEKDLPQLLGTQLFQPGVNFSLTTNVRRGRPEYTNATLPGSGPRIWLDSEGLSVTVDTNVMTSYMTNDTAGRLIPNDCPTQFLGQTTTQFWNCTFNNTFVQPLLTGTLGQPEVHWDDASDIGFDTRYIKPDRKRNIWASFGQGGGSAGMKQMFTVTKGTRRHSFIESTTRYTLMTQPGVPFASPEVDDFLRRTWSTNVTERQAPILTRLYNDLMRAQTSGNSYQFGLIDAPTNITSTQVLWQLLTPESDGQPVYSLIRVSVTNITLIRSENIAVAPTPLKPCDNTFMNVAYGGVVEDTDCNTAKQGQPTQFWGQVDTSAVLIMSGLGDGRSNISALAVDESIMQWSEKNYAYMDDLLISRGFILGIDPSLVTVNLSILRPAISYFQIFLVVLAAVFALVNYLLTRYIVAAHWTSSLLAILLAPVDGRNEPGYINPVPDIRLREGAEGALITVDNLVMGVQNARGSVVEREGLRSDEVSHMSQEKVVVHEGQAFMIKE</sequence>
<dbReference type="AlphaFoldDB" id="A0A9N9LW65"/>
<gene>
    <name evidence="2" type="ORF">HYALB_00013221</name>
</gene>
<proteinExistence type="predicted"/>
<dbReference type="Proteomes" id="UP000701801">
    <property type="component" value="Unassembled WGS sequence"/>
</dbReference>
<accession>A0A9N9LW65</accession>
<feature type="transmembrane region" description="Helical" evidence="1">
    <location>
        <begin position="39"/>
        <end position="56"/>
    </location>
</feature>
<keyword evidence="3" id="KW-1185">Reference proteome</keyword>
<dbReference type="OrthoDB" id="5348845at2759"/>
<name>A0A9N9LW65_9HELO</name>
<reference evidence="2" key="1">
    <citation type="submission" date="2021-07" db="EMBL/GenBank/DDBJ databases">
        <authorList>
            <person name="Durling M."/>
        </authorList>
    </citation>
    <scope>NUCLEOTIDE SEQUENCE</scope>
</reference>
<protein>
    <submittedName>
        <fullName evidence="2">Uncharacterized protein</fullName>
    </submittedName>
</protein>
<evidence type="ECO:0000313" key="3">
    <source>
        <dbReference type="Proteomes" id="UP000701801"/>
    </source>
</evidence>
<feature type="transmembrane region" description="Helical" evidence="1">
    <location>
        <begin position="523"/>
        <end position="542"/>
    </location>
</feature>
<evidence type="ECO:0000313" key="2">
    <source>
        <dbReference type="EMBL" id="CAG8978621.1"/>
    </source>
</evidence>
<keyword evidence="1" id="KW-0472">Membrane</keyword>
<organism evidence="2 3">
    <name type="scientific">Hymenoscyphus albidus</name>
    <dbReference type="NCBI Taxonomy" id="595503"/>
    <lineage>
        <taxon>Eukaryota</taxon>
        <taxon>Fungi</taxon>
        <taxon>Dikarya</taxon>
        <taxon>Ascomycota</taxon>
        <taxon>Pezizomycotina</taxon>
        <taxon>Leotiomycetes</taxon>
        <taxon>Helotiales</taxon>
        <taxon>Helotiaceae</taxon>
        <taxon>Hymenoscyphus</taxon>
    </lineage>
</organism>
<comment type="caution">
    <text evidence="2">The sequence shown here is derived from an EMBL/GenBank/DDBJ whole genome shotgun (WGS) entry which is preliminary data.</text>
</comment>
<keyword evidence="1" id="KW-1133">Transmembrane helix</keyword>
<keyword evidence="1" id="KW-0812">Transmembrane</keyword>
<feature type="transmembrane region" description="Helical" evidence="1">
    <location>
        <begin position="77"/>
        <end position="99"/>
    </location>
</feature>
<dbReference type="EMBL" id="CAJVRM010000270">
    <property type="protein sequence ID" value="CAG8978621.1"/>
    <property type="molecule type" value="Genomic_DNA"/>
</dbReference>
<evidence type="ECO:0000256" key="1">
    <source>
        <dbReference type="SAM" id="Phobius"/>
    </source>
</evidence>